<organism evidence="1 2">
    <name type="scientific">Trichostrongylus colubriformis</name>
    <name type="common">Black scour worm</name>
    <dbReference type="NCBI Taxonomy" id="6319"/>
    <lineage>
        <taxon>Eukaryota</taxon>
        <taxon>Metazoa</taxon>
        <taxon>Ecdysozoa</taxon>
        <taxon>Nematoda</taxon>
        <taxon>Chromadorea</taxon>
        <taxon>Rhabditida</taxon>
        <taxon>Rhabditina</taxon>
        <taxon>Rhabditomorpha</taxon>
        <taxon>Strongyloidea</taxon>
        <taxon>Trichostrongylidae</taxon>
        <taxon>Trichostrongylus</taxon>
    </lineage>
</organism>
<reference evidence="1 2" key="1">
    <citation type="submission" date="2019-10" db="EMBL/GenBank/DDBJ databases">
        <title>Assembly and Annotation for the nematode Trichostrongylus colubriformis.</title>
        <authorList>
            <person name="Martin J."/>
        </authorList>
    </citation>
    <scope>NUCLEOTIDE SEQUENCE [LARGE SCALE GENOMIC DNA]</scope>
    <source>
        <strain evidence="1">G859</strain>
        <tissue evidence="1">Whole worm</tissue>
    </source>
</reference>
<protein>
    <submittedName>
        <fullName evidence="1">Uncharacterized protein</fullName>
    </submittedName>
</protein>
<gene>
    <name evidence="1" type="ORF">GCK32_021093</name>
</gene>
<accession>A0AAN8F401</accession>
<comment type="caution">
    <text evidence="1">The sequence shown here is derived from an EMBL/GenBank/DDBJ whole genome shotgun (WGS) entry which is preliminary data.</text>
</comment>
<dbReference type="EMBL" id="WIXE01016127">
    <property type="protein sequence ID" value="KAK5972930.1"/>
    <property type="molecule type" value="Genomic_DNA"/>
</dbReference>
<sequence length="99" mass="11387">MHLVLSLKLCGNDLCGLRVPVRDGSKKTKSLKNICKEILDHYVSDYNQAAILEHRKNCLLILLNSDALREIPKIAKSKISISSKRILWSFFYLICCNFY</sequence>
<proteinExistence type="predicted"/>
<keyword evidence="2" id="KW-1185">Reference proteome</keyword>
<evidence type="ECO:0000313" key="1">
    <source>
        <dbReference type="EMBL" id="KAK5972930.1"/>
    </source>
</evidence>
<evidence type="ECO:0000313" key="2">
    <source>
        <dbReference type="Proteomes" id="UP001331761"/>
    </source>
</evidence>
<name>A0AAN8F401_TRICO</name>
<dbReference type="AlphaFoldDB" id="A0AAN8F401"/>
<dbReference type="Proteomes" id="UP001331761">
    <property type="component" value="Unassembled WGS sequence"/>
</dbReference>